<reference evidence="1 2" key="1">
    <citation type="journal article" date="2019" name="Front. Microbiol.">
        <title>Ammonia Oxidation by the Arctic Terrestrial Thaumarchaeote Candidatus Nitrosocosmicus arcticus Is Stimulated by Increasing Temperatures.</title>
        <authorList>
            <person name="Alves R.J.E."/>
            <person name="Kerou M."/>
            <person name="Zappe A."/>
            <person name="Bittner R."/>
            <person name="Abby S.S."/>
            <person name="Schmidt H.A."/>
            <person name="Pfeifer K."/>
            <person name="Schleper C."/>
        </authorList>
    </citation>
    <scope>NUCLEOTIDE SEQUENCE [LARGE SCALE GENOMIC DNA]</scope>
    <source>
        <strain evidence="1 2">Kfb</strain>
    </source>
</reference>
<dbReference type="EMBL" id="VOAH01000018">
    <property type="protein sequence ID" value="TVP39256.1"/>
    <property type="molecule type" value="Genomic_DNA"/>
</dbReference>
<evidence type="ECO:0000313" key="2">
    <source>
        <dbReference type="Proteomes" id="UP000315289"/>
    </source>
</evidence>
<dbReference type="Proteomes" id="UP000315289">
    <property type="component" value="Unassembled WGS sequence"/>
</dbReference>
<name>A0A557SRM4_9ARCH</name>
<organism evidence="1 2">
    <name type="scientific">Candidatus Nitrosocosmicus arcticus</name>
    <dbReference type="NCBI Taxonomy" id="2035267"/>
    <lineage>
        <taxon>Archaea</taxon>
        <taxon>Nitrososphaerota</taxon>
        <taxon>Nitrososphaeria</taxon>
        <taxon>Nitrososphaerales</taxon>
        <taxon>Nitrososphaeraceae</taxon>
        <taxon>Candidatus Nitrosocosmicus</taxon>
    </lineage>
</organism>
<protein>
    <submittedName>
        <fullName evidence="1">Uncharacterized protein</fullName>
    </submittedName>
</protein>
<evidence type="ECO:0000313" key="1">
    <source>
        <dbReference type="EMBL" id="TVP39256.1"/>
    </source>
</evidence>
<gene>
    <name evidence="1" type="ORF">NARC_180067</name>
</gene>
<comment type="caution">
    <text evidence="1">The sequence shown here is derived from an EMBL/GenBank/DDBJ whole genome shotgun (WGS) entry which is preliminary data.</text>
</comment>
<sequence>MKDHHLHLLLSMTRVPKSIKNHYIDSFNINSENLKSFLSSHQISNSELEDVSFTISKLYNQKVDEILESCGNDWTRLDSASSPLILFVQCIDELLREDNLDISSRCRFILNSFSKTLESWMIW</sequence>
<keyword evidence="2" id="KW-1185">Reference proteome</keyword>
<proteinExistence type="predicted"/>
<dbReference type="AlphaFoldDB" id="A0A557SRM4"/>
<accession>A0A557SRM4</accession>